<dbReference type="NCBIfam" id="NF009466">
    <property type="entry name" value="PRK12826.1-2"/>
    <property type="match status" value="1"/>
</dbReference>
<reference evidence="5 6" key="2">
    <citation type="journal article" date="2013" name="Stand. Genomic Sci.">
        <title>Complete genome sequence of Halorhodospira halophila SL1.</title>
        <authorList>
            <person name="Challacombe J.F."/>
            <person name="Majid S."/>
            <person name="Deole R."/>
            <person name="Brettin T.S."/>
            <person name="Bruce D."/>
            <person name="Delano S.F."/>
            <person name="Detter J.C."/>
            <person name="Gleasner C.D."/>
            <person name="Han C.S."/>
            <person name="Misra M."/>
            <person name="Reitenga K.G."/>
            <person name="Mikhailova N."/>
            <person name="Woyke T."/>
            <person name="Pitluck S."/>
            <person name="Nolan M."/>
            <person name="Land M.L."/>
            <person name="Saunders E."/>
            <person name="Tapia R."/>
            <person name="Lapidus A."/>
            <person name="Ivanova N."/>
            <person name="Hoff W.D."/>
        </authorList>
    </citation>
    <scope>NUCLEOTIDE SEQUENCE [LARGE SCALE GENOMIC DNA]</scope>
    <source>
        <strain evidence="6">DSM 244 / SL1</strain>
    </source>
</reference>
<dbReference type="SUPFAM" id="SSF51735">
    <property type="entry name" value="NAD(P)-binding Rossmann-fold domains"/>
    <property type="match status" value="1"/>
</dbReference>
<evidence type="ECO:0000313" key="5">
    <source>
        <dbReference type="EMBL" id="ABM62969.1"/>
    </source>
</evidence>
<dbReference type="GO" id="GO:0018454">
    <property type="term" value="F:acetoacetyl-CoA reductase activity"/>
    <property type="evidence" value="ECO:0007669"/>
    <property type="project" value="InterPro"/>
</dbReference>
<dbReference type="Gene3D" id="3.40.50.720">
    <property type="entry name" value="NAD(P)-binding Rossmann-like Domain"/>
    <property type="match status" value="1"/>
</dbReference>
<dbReference type="Pfam" id="PF00106">
    <property type="entry name" value="adh_short"/>
    <property type="match status" value="1"/>
</dbReference>
<dbReference type="CDD" id="cd05333">
    <property type="entry name" value="BKR_SDR_c"/>
    <property type="match status" value="1"/>
</dbReference>
<dbReference type="InterPro" id="IPR036291">
    <property type="entry name" value="NAD(P)-bd_dom_sf"/>
</dbReference>
<evidence type="ECO:0000256" key="1">
    <source>
        <dbReference type="ARBA" id="ARBA00006484"/>
    </source>
</evidence>
<evidence type="ECO:0000259" key="4">
    <source>
        <dbReference type="SMART" id="SM00822"/>
    </source>
</evidence>
<dbReference type="EC" id="1.1.1.100" evidence="5"/>
<dbReference type="PANTHER" id="PTHR42879:SF2">
    <property type="entry name" value="3-OXOACYL-[ACYL-CARRIER-PROTEIN] REDUCTASE FABG"/>
    <property type="match status" value="1"/>
</dbReference>
<accession>A1WZ57</accession>
<dbReference type="HOGENOM" id="CLU_010194_1_3_6"/>
<dbReference type="Proteomes" id="UP000000647">
    <property type="component" value="Chromosome"/>
</dbReference>
<organism evidence="5 6">
    <name type="scientific">Halorhodospira halophila (strain DSM 244 / SL1)</name>
    <name type="common">Ectothiorhodospira halophila (strain DSM 244 / SL1)</name>
    <dbReference type="NCBI Taxonomy" id="349124"/>
    <lineage>
        <taxon>Bacteria</taxon>
        <taxon>Pseudomonadati</taxon>
        <taxon>Pseudomonadota</taxon>
        <taxon>Gammaproteobacteria</taxon>
        <taxon>Chromatiales</taxon>
        <taxon>Ectothiorhodospiraceae</taxon>
        <taxon>Halorhodospira</taxon>
    </lineage>
</organism>
<gene>
    <name evidence="5" type="ordered locus">Hhal_2205</name>
</gene>
<dbReference type="STRING" id="349124.Hhal_2205"/>
<dbReference type="PRINTS" id="PR00080">
    <property type="entry name" value="SDRFAMILY"/>
</dbReference>
<dbReference type="NCBIfam" id="TIGR01829">
    <property type="entry name" value="AcAcCoA_reduct"/>
    <property type="match status" value="1"/>
</dbReference>
<dbReference type="OrthoDB" id="9804774at2"/>
<dbReference type="EMBL" id="CP000544">
    <property type="protein sequence ID" value="ABM62969.1"/>
    <property type="molecule type" value="Genomic_DNA"/>
</dbReference>
<dbReference type="NCBIfam" id="NF009464">
    <property type="entry name" value="PRK12824.1"/>
    <property type="match status" value="1"/>
</dbReference>
<dbReference type="PANTHER" id="PTHR42879">
    <property type="entry name" value="3-OXOACYL-(ACYL-CARRIER-PROTEIN) REDUCTASE"/>
    <property type="match status" value="1"/>
</dbReference>
<dbReference type="eggNOG" id="COG1028">
    <property type="taxonomic scope" value="Bacteria"/>
</dbReference>
<dbReference type="InterPro" id="IPR050259">
    <property type="entry name" value="SDR"/>
</dbReference>
<name>A1WZ57_HALHL</name>
<dbReference type="GO" id="GO:0032787">
    <property type="term" value="P:monocarboxylic acid metabolic process"/>
    <property type="evidence" value="ECO:0007669"/>
    <property type="project" value="UniProtKB-ARBA"/>
</dbReference>
<evidence type="ECO:0000313" key="6">
    <source>
        <dbReference type="Proteomes" id="UP000000647"/>
    </source>
</evidence>
<comment type="similarity">
    <text evidence="1 3">Belongs to the short-chain dehydrogenases/reductases (SDR) family.</text>
</comment>
<dbReference type="InterPro" id="IPR011283">
    <property type="entry name" value="Acetoacetyl-CoA_reductase"/>
</dbReference>
<dbReference type="GO" id="GO:0004316">
    <property type="term" value="F:3-oxoacyl-[acyl-carrier-protein] reductase (NADPH) activity"/>
    <property type="evidence" value="ECO:0007669"/>
    <property type="project" value="UniProtKB-EC"/>
</dbReference>
<dbReference type="InterPro" id="IPR057326">
    <property type="entry name" value="KR_dom"/>
</dbReference>
<dbReference type="PRINTS" id="PR00081">
    <property type="entry name" value="GDHRDH"/>
</dbReference>
<dbReference type="GO" id="GO:0042619">
    <property type="term" value="P:poly-hydroxybutyrate biosynthetic process"/>
    <property type="evidence" value="ECO:0007669"/>
    <property type="project" value="InterPro"/>
</dbReference>
<evidence type="ECO:0000256" key="2">
    <source>
        <dbReference type="ARBA" id="ARBA00023002"/>
    </source>
</evidence>
<proteinExistence type="inferred from homology"/>
<dbReference type="InterPro" id="IPR002347">
    <property type="entry name" value="SDR_fam"/>
</dbReference>
<keyword evidence="6" id="KW-1185">Reference proteome</keyword>
<feature type="domain" description="Ketoreductase" evidence="4">
    <location>
        <begin position="4"/>
        <end position="185"/>
    </location>
</feature>
<dbReference type="GO" id="GO:0005737">
    <property type="term" value="C:cytoplasm"/>
    <property type="evidence" value="ECO:0007669"/>
    <property type="project" value="InterPro"/>
</dbReference>
<reference evidence="6" key="1">
    <citation type="submission" date="2006-12" db="EMBL/GenBank/DDBJ databases">
        <title>Complete sequence of Halorhodospira halophila SL1.</title>
        <authorList>
            <consortium name="US DOE Joint Genome Institute"/>
            <person name="Copeland A."/>
            <person name="Lucas S."/>
            <person name="Lapidus A."/>
            <person name="Barry K."/>
            <person name="Detter J.C."/>
            <person name="Glavina del Rio T."/>
            <person name="Hammon N."/>
            <person name="Israni S."/>
            <person name="Dalin E."/>
            <person name="Tice H."/>
            <person name="Pitluck S."/>
            <person name="Saunders E."/>
            <person name="Brettin T."/>
            <person name="Bruce D."/>
            <person name="Han C."/>
            <person name="Tapia R."/>
            <person name="Schmutz J."/>
            <person name="Larimer F."/>
            <person name="Land M."/>
            <person name="Hauser L."/>
            <person name="Kyrpides N."/>
            <person name="Mikhailova N."/>
            <person name="Hoff W."/>
            <person name="Richardson P."/>
        </authorList>
    </citation>
    <scope>NUCLEOTIDE SEQUENCE [LARGE SCALE GENOMIC DNA]</scope>
    <source>
        <strain evidence="6">DSM 244 / SL1</strain>
    </source>
</reference>
<evidence type="ECO:0000256" key="3">
    <source>
        <dbReference type="RuleBase" id="RU000363"/>
    </source>
</evidence>
<dbReference type="KEGG" id="hha:Hhal_2205"/>
<dbReference type="RefSeq" id="WP_011814991.1">
    <property type="nucleotide sequence ID" value="NC_008789.1"/>
</dbReference>
<dbReference type="PROSITE" id="PS00061">
    <property type="entry name" value="ADH_SHORT"/>
    <property type="match status" value="1"/>
</dbReference>
<keyword evidence="2 5" id="KW-0560">Oxidoreductase</keyword>
<sequence length="248" mass="26520">MAGRLALVTGGNGGIGTAVCRELAAQGYRVVTTCVDAKAERVDEWQAQLREEGFEVGYVECNVADYASCQRMAEQMAASYGEVEVLINLAGITRDAFCHKMDHKDWQDVVDINLDSVFNVTRQFLNGMRDRGFGRIVNVSSVNGQTGQFGQANYSAAKAGMHGFTMALAKENARKGVSVNTVSPGYVATSMTAAIPDNVREQIVSQIPAGRMAEPGEIARVIAFLAADESGYITGANVPVNGGQFCSF</sequence>
<dbReference type="FunFam" id="3.40.50.720:FF:000173">
    <property type="entry name" value="3-oxoacyl-[acyl-carrier protein] reductase"/>
    <property type="match status" value="1"/>
</dbReference>
<dbReference type="SMART" id="SM00822">
    <property type="entry name" value="PKS_KR"/>
    <property type="match status" value="1"/>
</dbReference>
<dbReference type="InterPro" id="IPR020904">
    <property type="entry name" value="Sc_DH/Rdtase_CS"/>
</dbReference>
<protein>
    <submittedName>
        <fullName evidence="5">3-oxoacyl-[acyl-carrier-protein] reductase</fullName>
        <ecNumber evidence="5">1.1.1.100</ecNumber>
    </submittedName>
</protein>
<dbReference type="AlphaFoldDB" id="A1WZ57"/>